<evidence type="ECO:0000256" key="3">
    <source>
        <dbReference type="ARBA" id="ARBA00023295"/>
    </source>
</evidence>
<protein>
    <submittedName>
        <fullName evidence="5">6-phospho-beta-glucosidase</fullName>
    </submittedName>
</protein>
<dbReference type="PROSITE" id="PS00653">
    <property type="entry name" value="GLYCOSYL_HYDROL_F1_2"/>
    <property type="match status" value="1"/>
</dbReference>
<comment type="similarity">
    <text evidence="1 4">Belongs to the glycosyl hydrolase 1 family.</text>
</comment>
<dbReference type="PRINTS" id="PR00131">
    <property type="entry name" value="GLHYDRLASE1"/>
</dbReference>
<accession>A0A413FAH7</accession>
<dbReference type="PANTHER" id="PTHR10353">
    <property type="entry name" value="GLYCOSYL HYDROLASE"/>
    <property type="match status" value="1"/>
</dbReference>
<name>A0A413FAH7_9FIRM</name>
<proteinExistence type="inferred from homology"/>
<dbReference type="InterPro" id="IPR001360">
    <property type="entry name" value="Glyco_hydro_1"/>
</dbReference>
<dbReference type="Proteomes" id="UP000283880">
    <property type="component" value="Unassembled WGS sequence"/>
</dbReference>
<dbReference type="PANTHER" id="PTHR10353:SF296">
    <property type="entry name" value="6-PHOSPHO-BETA-GLUCOSIDASE"/>
    <property type="match status" value="1"/>
</dbReference>
<dbReference type="EMBL" id="QSBM01000018">
    <property type="protein sequence ID" value="RGX25674.1"/>
    <property type="molecule type" value="Genomic_DNA"/>
</dbReference>
<evidence type="ECO:0000256" key="4">
    <source>
        <dbReference type="RuleBase" id="RU003690"/>
    </source>
</evidence>
<dbReference type="SUPFAM" id="SSF51445">
    <property type="entry name" value="(Trans)glycosidases"/>
    <property type="match status" value="1"/>
</dbReference>
<gene>
    <name evidence="5" type="ORF">DWV29_20555</name>
</gene>
<organism evidence="5 6">
    <name type="scientific">Enterocloster asparagiformis</name>
    <dbReference type="NCBI Taxonomy" id="333367"/>
    <lineage>
        <taxon>Bacteria</taxon>
        <taxon>Bacillati</taxon>
        <taxon>Bacillota</taxon>
        <taxon>Clostridia</taxon>
        <taxon>Lachnospirales</taxon>
        <taxon>Lachnospiraceae</taxon>
        <taxon>Enterocloster</taxon>
    </lineage>
</organism>
<keyword evidence="2" id="KW-0378">Hydrolase</keyword>
<dbReference type="Pfam" id="PF00232">
    <property type="entry name" value="Glyco_hydro_1"/>
    <property type="match status" value="1"/>
</dbReference>
<dbReference type="InterPro" id="IPR017853">
    <property type="entry name" value="GH"/>
</dbReference>
<dbReference type="FunFam" id="3.20.20.80:FF:000004">
    <property type="entry name" value="Beta-glucosidase 6-phospho-beta-glucosidase"/>
    <property type="match status" value="1"/>
</dbReference>
<evidence type="ECO:0000313" key="6">
    <source>
        <dbReference type="Proteomes" id="UP000283880"/>
    </source>
</evidence>
<dbReference type="GO" id="GO:0016052">
    <property type="term" value="P:carbohydrate catabolic process"/>
    <property type="evidence" value="ECO:0007669"/>
    <property type="project" value="TreeGrafter"/>
</dbReference>
<dbReference type="InterPro" id="IPR033132">
    <property type="entry name" value="GH_1_N_CS"/>
</dbReference>
<evidence type="ECO:0000313" key="5">
    <source>
        <dbReference type="EMBL" id="RGX25674.1"/>
    </source>
</evidence>
<dbReference type="OrthoDB" id="2339329at2"/>
<comment type="caution">
    <text evidence="5">The sequence shown here is derived from an EMBL/GenBank/DDBJ whole genome shotgun (WGS) entry which is preliminary data.</text>
</comment>
<evidence type="ECO:0000256" key="2">
    <source>
        <dbReference type="ARBA" id="ARBA00022801"/>
    </source>
</evidence>
<dbReference type="RefSeq" id="WP_007716367.1">
    <property type="nucleotide sequence ID" value="NZ_BAABXR010000002.1"/>
</dbReference>
<sequence length="485" mass="55305">MNGFPEGFLWGGATAANQCEGGWDLDGKGVSCAEMCTNGAHKKPKRITRTIEPDALYPTHDGIDFYHHYKEDIAMFAEMGFKCYRFSINWTRIYPTGFEEIPNEKGLQFYENVIDECLKYGIEPLITLSHYEMPFAMCREFNGWADRRAIELFVKYAGTVLRRFKGKVKYWLTFNEINCGMLPMGNFMSLGILHPGTEDILHQVDVPQDRFQGLHHQFVASALTVRMAHEIDPDYKVGCMIAYMLSYPLTCDPGDVELARERNTVNNYYCSDVMVRGSYPYFAPRVWKENGVELNITDEDREILRAGTVDFYSHSYYMSICASCDPEKDKASGNILGGARNPYLKATAWDWQIDPMGLRIMLNEVYGRYGIPIMVVENGLGTQDTVNEDGSIDDGYRIDYLRDHIKAMKEALKDGVEIWGYTPWGCIDLVSNADGEMAKRYGFIYVDKQDDGTGSYARSRKKSFYWYKNVIATNGRDLGEEVNAG</sequence>
<dbReference type="Gene3D" id="3.20.20.80">
    <property type="entry name" value="Glycosidases"/>
    <property type="match status" value="1"/>
</dbReference>
<reference evidence="5 6" key="1">
    <citation type="submission" date="2018-08" db="EMBL/GenBank/DDBJ databases">
        <title>A genome reference for cultivated species of the human gut microbiota.</title>
        <authorList>
            <person name="Zou Y."/>
            <person name="Xue W."/>
            <person name="Luo G."/>
        </authorList>
    </citation>
    <scope>NUCLEOTIDE SEQUENCE [LARGE SCALE GENOMIC DNA]</scope>
    <source>
        <strain evidence="5 6">AF04-15</strain>
    </source>
</reference>
<evidence type="ECO:0000256" key="1">
    <source>
        <dbReference type="ARBA" id="ARBA00010838"/>
    </source>
</evidence>
<dbReference type="GO" id="GO:0008422">
    <property type="term" value="F:beta-glucosidase activity"/>
    <property type="evidence" value="ECO:0007669"/>
    <property type="project" value="TreeGrafter"/>
</dbReference>
<dbReference type="GO" id="GO:0005829">
    <property type="term" value="C:cytosol"/>
    <property type="evidence" value="ECO:0007669"/>
    <property type="project" value="TreeGrafter"/>
</dbReference>
<dbReference type="AlphaFoldDB" id="A0A413FAH7"/>
<keyword evidence="3" id="KW-0326">Glycosidase</keyword>